<evidence type="ECO:0000256" key="1">
    <source>
        <dbReference type="SAM" id="MobiDB-lite"/>
    </source>
</evidence>
<dbReference type="Proteomes" id="UP000283210">
    <property type="component" value="Chromosome 1"/>
</dbReference>
<name>A0A3S2PTI3_ORYJA</name>
<protein>
    <submittedName>
        <fullName evidence="2">Uncharacterized protein</fullName>
    </submittedName>
</protein>
<reference evidence="2 3" key="1">
    <citation type="submission" date="2018-11" db="EMBL/GenBank/DDBJ databases">
        <authorList>
            <person name="Lopez-Roques C."/>
            <person name="Donnadieu C."/>
            <person name="Bouchez O."/>
            <person name="Klopp C."/>
            <person name="Cabau C."/>
            <person name="Zahm M."/>
        </authorList>
    </citation>
    <scope>NUCLEOTIDE SEQUENCE [LARGE SCALE GENOMIC DNA]</scope>
    <source>
        <strain evidence="2">RS831</strain>
        <tissue evidence="2">Whole body</tissue>
    </source>
</reference>
<sequence>MYDLSPTELSHLDIQEKQRTDPSLCEVIRQMETVEKPETTPAEPAERQENPLNISPEDSIGEDNPLDEPLLIVHDPQPVRFQMTKQFEVPKPSFSSAEIGLLPVEHASESGSPGVGVDLNMDQRLMNVSNEEEDCVSQGEEDKSGDLSISARCGVEERSRLASYKTWRTKTWIYFSQVENIKQIIGTNFLSDKHCRCRCLARNVAVISRK</sequence>
<reference evidence="2 3" key="2">
    <citation type="submission" date="2019-01" db="EMBL/GenBank/DDBJ databases">
        <title>A chromosome length genome reference of the Java medaka (oryzias javanicus).</title>
        <authorList>
            <person name="Herpin A."/>
            <person name="Takehana Y."/>
            <person name="Naruse K."/>
            <person name="Ansai S."/>
            <person name="Kawaguchi M."/>
        </authorList>
    </citation>
    <scope>NUCLEOTIDE SEQUENCE [LARGE SCALE GENOMIC DNA]</scope>
    <source>
        <strain evidence="2">RS831</strain>
        <tissue evidence="2">Whole body</tissue>
    </source>
</reference>
<organism evidence="2 3">
    <name type="scientific">Oryzias javanicus</name>
    <name type="common">Javanese ricefish</name>
    <name type="synonym">Aplocheilus javanicus</name>
    <dbReference type="NCBI Taxonomy" id="123683"/>
    <lineage>
        <taxon>Eukaryota</taxon>
        <taxon>Metazoa</taxon>
        <taxon>Chordata</taxon>
        <taxon>Craniata</taxon>
        <taxon>Vertebrata</taxon>
        <taxon>Euteleostomi</taxon>
        <taxon>Actinopterygii</taxon>
        <taxon>Neopterygii</taxon>
        <taxon>Teleostei</taxon>
        <taxon>Neoteleostei</taxon>
        <taxon>Acanthomorphata</taxon>
        <taxon>Ovalentaria</taxon>
        <taxon>Atherinomorphae</taxon>
        <taxon>Beloniformes</taxon>
        <taxon>Adrianichthyidae</taxon>
        <taxon>Oryziinae</taxon>
        <taxon>Oryzias</taxon>
    </lineage>
</organism>
<evidence type="ECO:0000313" key="3">
    <source>
        <dbReference type="Proteomes" id="UP000283210"/>
    </source>
</evidence>
<evidence type="ECO:0000313" key="2">
    <source>
        <dbReference type="EMBL" id="RVE75850.1"/>
    </source>
</evidence>
<keyword evidence="3" id="KW-1185">Reference proteome</keyword>
<feature type="compositionally biased region" description="Basic and acidic residues" evidence="1">
    <location>
        <begin position="32"/>
        <end position="49"/>
    </location>
</feature>
<feature type="region of interest" description="Disordered" evidence="1">
    <location>
        <begin position="1"/>
        <end position="61"/>
    </location>
</feature>
<proteinExistence type="predicted"/>
<feature type="compositionally biased region" description="Basic and acidic residues" evidence="1">
    <location>
        <begin position="10"/>
        <end position="20"/>
    </location>
</feature>
<gene>
    <name evidence="2" type="ORF">OJAV_G00002910</name>
</gene>
<accession>A0A3S2PTI3</accession>
<dbReference type="AlphaFoldDB" id="A0A3S2PTI3"/>
<dbReference type="EMBL" id="CM012437">
    <property type="protein sequence ID" value="RVE75850.1"/>
    <property type="molecule type" value="Genomic_DNA"/>
</dbReference>